<feature type="transmembrane region" description="Helical" evidence="1">
    <location>
        <begin position="12"/>
        <end position="32"/>
    </location>
</feature>
<dbReference type="GO" id="GO:0009273">
    <property type="term" value="P:peptidoglycan-based cell wall biogenesis"/>
    <property type="evidence" value="ECO:0007669"/>
    <property type="project" value="TreeGrafter"/>
</dbReference>
<organism evidence="2 3">
    <name type="scientific">Rothia kristinae</name>
    <dbReference type="NCBI Taxonomy" id="37923"/>
    <lineage>
        <taxon>Bacteria</taxon>
        <taxon>Bacillati</taxon>
        <taxon>Actinomycetota</taxon>
        <taxon>Actinomycetes</taxon>
        <taxon>Micrococcales</taxon>
        <taxon>Micrococcaceae</taxon>
        <taxon>Rothia</taxon>
    </lineage>
</organism>
<keyword evidence="2" id="KW-0548">Nucleotidyltransferase</keyword>
<dbReference type="Proteomes" id="UP000595221">
    <property type="component" value="Chromosome"/>
</dbReference>
<dbReference type="RefSeq" id="WP_198489609.1">
    <property type="nucleotide sequence ID" value="NZ_CP066078.1"/>
</dbReference>
<keyword evidence="1" id="KW-1133">Transmembrane helix</keyword>
<dbReference type="GO" id="GO:0016779">
    <property type="term" value="F:nucleotidyltransferase activity"/>
    <property type="evidence" value="ECO:0007669"/>
    <property type="project" value="UniProtKB-KW"/>
</dbReference>
<dbReference type="AlphaFoldDB" id="A0A7T4T3G6"/>
<feature type="transmembrane region" description="Helical" evidence="1">
    <location>
        <begin position="241"/>
        <end position="260"/>
    </location>
</feature>
<evidence type="ECO:0000313" key="2">
    <source>
        <dbReference type="EMBL" id="QQC58530.1"/>
    </source>
</evidence>
<proteinExistence type="predicted"/>
<accession>A0A7T4T3G6</accession>
<feature type="transmembrane region" description="Helical" evidence="1">
    <location>
        <begin position="202"/>
        <end position="220"/>
    </location>
</feature>
<dbReference type="PANTHER" id="PTHR43535">
    <property type="entry name" value="PHOSPHATIDATE CYTIDYLYLTRANSFERASE"/>
    <property type="match status" value="1"/>
</dbReference>
<dbReference type="EMBL" id="CP066078">
    <property type="protein sequence ID" value="QQC58530.1"/>
    <property type="molecule type" value="Genomic_DNA"/>
</dbReference>
<feature type="transmembrane region" description="Helical" evidence="1">
    <location>
        <begin position="266"/>
        <end position="288"/>
    </location>
</feature>
<keyword evidence="2" id="KW-0808">Transferase</keyword>
<keyword evidence="1" id="KW-0472">Membrane</keyword>
<reference evidence="2 3" key="1">
    <citation type="submission" date="2020-12" db="EMBL/GenBank/DDBJ databases">
        <title>FDA dAtabase for Regulatory Grade micrObial Sequences (FDA-ARGOS): Supporting development and validation of Infectious Disease Dx tests.</title>
        <authorList>
            <person name="Sproer C."/>
            <person name="Gronow S."/>
            <person name="Severitt S."/>
            <person name="Schroder I."/>
            <person name="Tallon L."/>
            <person name="Sadzewicz L."/>
            <person name="Zhao X."/>
            <person name="Boylan J."/>
            <person name="Ott S."/>
            <person name="Bowen H."/>
            <person name="Vavikolanu K."/>
            <person name="Mehta A."/>
            <person name="Aluvathingal J."/>
            <person name="Nadendla S."/>
            <person name="Lowell S."/>
            <person name="Myers T."/>
            <person name="Yan Y."/>
            <person name="Sichtig H."/>
        </authorList>
    </citation>
    <scope>NUCLEOTIDE SEQUENCE [LARGE SCALE GENOMIC DNA]</scope>
    <source>
        <strain evidence="2 3">FDAARGOS_1001</strain>
    </source>
</reference>
<gene>
    <name evidence="2" type="ORF">I6H58_05810</name>
</gene>
<feature type="transmembrane region" description="Helical" evidence="1">
    <location>
        <begin position="154"/>
        <end position="174"/>
    </location>
</feature>
<evidence type="ECO:0000256" key="1">
    <source>
        <dbReference type="SAM" id="Phobius"/>
    </source>
</evidence>
<protein>
    <submittedName>
        <fullName evidence="2">Phosphatidate cytidylyltransferase</fullName>
    </submittedName>
</protein>
<dbReference type="PANTHER" id="PTHR43535:SF1">
    <property type="entry name" value="PHOSPHATIDATE CYTIDYLYLTRANSFERASE"/>
    <property type="match status" value="1"/>
</dbReference>
<evidence type="ECO:0000313" key="3">
    <source>
        <dbReference type="Proteomes" id="UP000595221"/>
    </source>
</evidence>
<dbReference type="Pfam" id="PF01148">
    <property type="entry name" value="CTP_transf_1"/>
    <property type="match status" value="1"/>
</dbReference>
<name>A0A7T4T3G6_9MICC</name>
<sequence length="330" mass="36181">MRLGLLDATSGWLLLGILIVLVLASVITAVLGRRLDGQRHAELLGNLRVRVGAWWVMCAVLTAALALGETAVTLLFLALSFLALREFLTISPTDRRDHRTLVWLVFVIPPLNYWFLWQHWYGAFSVLIPVYAFLFLPIRSAVTGQTRDFLQRSAVIQWALMVCVYAMSHIPAVLQLPVAMSAGREAAEGSAVGSGAAEGGHLLLFLLLVVQGSDVLQYVWGKLFGRHPIAPSVSPHKTWEGFLGGIGSATLLGAALWWLVPFTFWQAGLLALVSCLLGFAGGLVMSAIKRDRGIKDFGTLIRGHGGIMDRLDSLVFAAPVYFHLIRFFFT</sequence>
<keyword evidence="1" id="KW-0812">Transmembrane</keyword>
<feature type="transmembrane region" description="Helical" evidence="1">
    <location>
        <begin position="123"/>
        <end position="142"/>
    </location>
</feature>
<feature type="transmembrane region" description="Helical" evidence="1">
    <location>
        <begin position="52"/>
        <end position="79"/>
    </location>
</feature>
<dbReference type="GO" id="GO:0005886">
    <property type="term" value="C:plasma membrane"/>
    <property type="evidence" value="ECO:0007669"/>
    <property type="project" value="TreeGrafter"/>
</dbReference>